<protein>
    <submittedName>
        <fullName evidence="1">Uncharacterized protein</fullName>
    </submittedName>
</protein>
<comment type="caution">
    <text evidence="1">The sequence shown here is derived from an EMBL/GenBank/DDBJ whole genome shotgun (WGS) entry which is preliminary data.</text>
</comment>
<organism evidence="1 2">
    <name type="scientific">Catenulispora yoronensis</name>
    <dbReference type="NCBI Taxonomy" id="450799"/>
    <lineage>
        <taxon>Bacteria</taxon>
        <taxon>Bacillati</taxon>
        <taxon>Actinomycetota</taxon>
        <taxon>Actinomycetes</taxon>
        <taxon>Catenulisporales</taxon>
        <taxon>Catenulisporaceae</taxon>
        <taxon>Catenulispora</taxon>
    </lineage>
</organism>
<evidence type="ECO:0000313" key="2">
    <source>
        <dbReference type="Proteomes" id="UP001500751"/>
    </source>
</evidence>
<name>A0ABN2TUM2_9ACTN</name>
<gene>
    <name evidence="1" type="ORF">GCM10009839_17780</name>
</gene>
<keyword evidence="2" id="KW-1185">Reference proteome</keyword>
<proteinExistence type="predicted"/>
<evidence type="ECO:0000313" key="1">
    <source>
        <dbReference type="EMBL" id="GAA2021290.1"/>
    </source>
</evidence>
<dbReference type="Pfam" id="PF19692">
    <property type="entry name" value="DUF6193"/>
    <property type="match status" value="1"/>
</dbReference>
<dbReference type="InterPro" id="IPR045682">
    <property type="entry name" value="DUF6193"/>
</dbReference>
<reference evidence="1 2" key="1">
    <citation type="journal article" date="2019" name="Int. J. Syst. Evol. Microbiol.">
        <title>The Global Catalogue of Microorganisms (GCM) 10K type strain sequencing project: providing services to taxonomists for standard genome sequencing and annotation.</title>
        <authorList>
            <consortium name="The Broad Institute Genomics Platform"/>
            <consortium name="The Broad Institute Genome Sequencing Center for Infectious Disease"/>
            <person name="Wu L."/>
            <person name="Ma J."/>
        </authorList>
    </citation>
    <scope>NUCLEOTIDE SEQUENCE [LARGE SCALE GENOMIC DNA]</scope>
    <source>
        <strain evidence="1 2">JCM 16014</strain>
    </source>
</reference>
<sequence>MGIPNNPDDHYPDVVAAGSLAAALLAIAAESGPTFPVILSEANPLGRATVPSTVPHRNAMAINGYTWKRNWYIRGEEAFQDMELIGGDTDDLAEIAKAARAWHDGATLTDIRETASFVHLSGRFEVADNDPAQLTASEWQHMRIEAGEADWPQYHELIEAAYAEPTLRVLYPFTSHWTLRFSTSTRPCLTPLPPCLAAPRREGRYTLNAHFMGDVITEATTADEAVTALLSHMPSGLGTVTFGAAPQND</sequence>
<dbReference type="Proteomes" id="UP001500751">
    <property type="component" value="Unassembled WGS sequence"/>
</dbReference>
<accession>A0ABN2TUM2</accession>
<dbReference type="EMBL" id="BAAAQN010000007">
    <property type="protein sequence ID" value="GAA2021290.1"/>
    <property type="molecule type" value="Genomic_DNA"/>
</dbReference>
<dbReference type="RefSeq" id="WP_344665025.1">
    <property type="nucleotide sequence ID" value="NZ_BAAAQN010000007.1"/>
</dbReference>